<dbReference type="STRING" id="1166340.SAMN05192583_0626"/>
<dbReference type="Proteomes" id="UP000199206">
    <property type="component" value="Unassembled WGS sequence"/>
</dbReference>
<evidence type="ECO:0000313" key="3">
    <source>
        <dbReference type="Proteomes" id="UP000199206"/>
    </source>
</evidence>
<keyword evidence="3" id="KW-1185">Reference proteome</keyword>
<reference evidence="3" key="1">
    <citation type="submission" date="2016-10" db="EMBL/GenBank/DDBJ databases">
        <authorList>
            <person name="Varghese N."/>
            <person name="Submissions S."/>
        </authorList>
    </citation>
    <scope>NUCLEOTIDE SEQUENCE [LARGE SCALE GENOMIC DNA]</scope>
    <source>
        <strain evidence="3">S6-262</strain>
    </source>
</reference>
<gene>
    <name evidence="2" type="ORF">SAMN05192583_0626</name>
</gene>
<dbReference type="InterPro" id="IPR024572">
    <property type="entry name" value="RcnB"/>
</dbReference>
<accession>A0A1H7ZCA7</accession>
<dbReference type="Pfam" id="PF11776">
    <property type="entry name" value="RcnB"/>
    <property type="match status" value="1"/>
</dbReference>
<feature type="chain" id="PRO_5011451625" evidence="1">
    <location>
        <begin position="26"/>
        <end position="113"/>
    </location>
</feature>
<organism evidence="2 3">
    <name type="scientific">Sphingomonas gellani</name>
    <dbReference type="NCBI Taxonomy" id="1166340"/>
    <lineage>
        <taxon>Bacteria</taxon>
        <taxon>Pseudomonadati</taxon>
        <taxon>Pseudomonadota</taxon>
        <taxon>Alphaproteobacteria</taxon>
        <taxon>Sphingomonadales</taxon>
        <taxon>Sphingomonadaceae</taxon>
        <taxon>Sphingomonas</taxon>
    </lineage>
</organism>
<dbReference type="OrthoDB" id="9808839at2"/>
<protein>
    <submittedName>
        <fullName evidence="2">Nickel/cobalt transporter regulator</fullName>
    </submittedName>
</protein>
<feature type="signal peptide" evidence="1">
    <location>
        <begin position="1"/>
        <end position="25"/>
    </location>
</feature>
<dbReference type="Gene3D" id="3.10.450.160">
    <property type="entry name" value="inner membrane protein cigr"/>
    <property type="match status" value="1"/>
</dbReference>
<evidence type="ECO:0000256" key="1">
    <source>
        <dbReference type="SAM" id="SignalP"/>
    </source>
</evidence>
<evidence type="ECO:0000313" key="2">
    <source>
        <dbReference type="EMBL" id="SEM55883.1"/>
    </source>
</evidence>
<dbReference type="EMBL" id="FOCF01000001">
    <property type="protein sequence ID" value="SEM55883.1"/>
    <property type="molecule type" value="Genomic_DNA"/>
</dbReference>
<keyword evidence="1" id="KW-0732">Signal</keyword>
<dbReference type="AlphaFoldDB" id="A0A1H7ZCA7"/>
<proteinExistence type="predicted"/>
<dbReference type="RefSeq" id="WP_093663954.1">
    <property type="nucleotide sequence ID" value="NZ_FOCF01000001.1"/>
</dbReference>
<sequence length="113" mass="13045">MKTFAKAMLAATLTISPLIATMAEAAPQHRTTTVVRDRGDGRTVVTTRTTARDWRPGQRFERRYAPNYRRVTEYRTYRLRAPQRGFYWARSGRDAVLVRPNGTIAEVRRGAFR</sequence>
<name>A0A1H7ZCA7_9SPHN</name>